<name>A0ABY4JHI1_9BACI</name>
<feature type="domain" description="SCP" evidence="3">
    <location>
        <begin position="156"/>
        <end position="268"/>
    </location>
</feature>
<dbReference type="InterPro" id="IPR014044">
    <property type="entry name" value="CAP_dom"/>
</dbReference>
<dbReference type="SUPFAM" id="SSF55797">
    <property type="entry name" value="PR-1-like"/>
    <property type="match status" value="1"/>
</dbReference>
<keyword evidence="2" id="KW-0732">Signal</keyword>
<evidence type="ECO:0000256" key="2">
    <source>
        <dbReference type="SAM" id="SignalP"/>
    </source>
</evidence>
<dbReference type="CDD" id="cd05379">
    <property type="entry name" value="CAP_bacterial"/>
    <property type="match status" value="1"/>
</dbReference>
<sequence>MKKVISLSTLAATLLVGAPVTAVHADTINKDTKAYTQKVDLNNVLFSYFNLPSLNTTNGKVDLSKFGIDMTKLQDSIKQQLEAQLKQGNSSNTTTKPTVPTTPATPAKPSTPTTKPTVPTTPSKPTTPTTPTKPSTPSTETPSNSASLSAYESKVVDLTNAERTKAGLKPFTVNATLSKTARLKSQDMTDKNYFDHTSPTYGSPFDMMKQFGITYNYAAENIAKGQKTPEEVVTAWMNSAGHRANILNPNLTQIGVGYDSRSNAWTQQFIGK</sequence>
<feature type="signal peptide" evidence="2">
    <location>
        <begin position="1"/>
        <end position="25"/>
    </location>
</feature>
<dbReference type="EMBL" id="CP096034">
    <property type="protein sequence ID" value="UPM53276.1"/>
    <property type="molecule type" value="Genomic_DNA"/>
</dbReference>
<gene>
    <name evidence="4" type="ORF">MY490_15895</name>
</gene>
<dbReference type="PANTHER" id="PTHR31157">
    <property type="entry name" value="SCP DOMAIN-CONTAINING PROTEIN"/>
    <property type="match status" value="1"/>
</dbReference>
<feature type="region of interest" description="Disordered" evidence="1">
    <location>
        <begin position="85"/>
        <end position="150"/>
    </location>
</feature>
<reference evidence="4 5" key="1">
    <citation type="submission" date="2022-04" db="EMBL/GenBank/DDBJ databases">
        <title>Mechanism of arsenic methylation and mitigation arsenic toxicity by Bacillus sp. LH14 from an Arsenic-Contaminated Paddy Soil.</title>
        <authorList>
            <person name="Wang D."/>
        </authorList>
    </citation>
    <scope>NUCLEOTIDE SEQUENCE [LARGE SCALE GENOMIC DNA]</scope>
    <source>
        <strain evidence="4 5">LH14</strain>
    </source>
</reference>
<dbReference type="PANTHER" id="PTHR31157:SF1">
    <property type="entry name" value="SCP DOMAIN-CONTAINING PROTEIN"/>
    <property type="match status" value="1"/>
</dbReference>
<evidence type="ECO:0000313" key="4">
    <source>
        <dbReference type="EMBL" id="UPM53276.1"/>
    </source>
</evidence>
<dbReference type="RefSeq" id="WP_248266552.1">
    <property type="nucleotide sequence ID" value="NZ_CP096034.1"/>
</dbReference>
<evidence type="ECO:0000259" key="3">
    <source>
        <dbReference type="Pfam" id="PF00188"/>
    </source>
</evidence>
<dbReference type="Pfam" id="PF00188">
    <property type="entry name" value="CAP"/>
    <property type="match status" value="1"/>
</dbReference>
<dbReference type="Gene3D" id="3.40.33.10">
    <property type="entry name" value="CAP"/>
    <property type="match status" value="1"/>
</dbReference>
<evidence type="ECO:0000313" key="5">
    <source>
        <dbReference type="Proteomes" id="UP000830639"/>
    </source>
</evidence>
<feature type="compositionally biased region" description="Low complexity" evidence="1">
    <location>
        <begin position="93"/>
        <end position="143"/>
    </location>
</feature>
<proteinExistence type="predicted"/>
<dbReference type="InterPro" id="IPR014258">
    <property type="entry name" value="CAP_domain_YkwD-like"/>
</dbReference>
<dbReference type="NCBIfam" id="TIGR02909">
    <property type="entry name" value="spore_YkwD"/>
    <property type="match status" value="1"/>
</dbReference>
<dbReference type="InterPro" id="IPR035940">
    <property type="entry name" value="CAP_sf"/>
</dbReference>
<keyword evidence="5" id="KW-1185">Reference proteome</keyword>
<protein>
    <submittedName>
        <fullName evidence="4">CAP domain-containing protein</fullName>
    </submittedName>
</protein>
<organism evidence="4 5">
    <name type="scientific">Gottfriedia acidiceleris</name>
    <dbReference type="NCBI Taxonomy" id="371036"/>
    <lineage>
        <taxon>Bacteria</taxon>
        <taxon>Bacillati</taxon>
        <taxon>Bacillota</taxon>
        <taxon>Bacilli</taxon>
        <taxon>Bacillales</taxon>
        <taxon>Bacillaceae</taxon>
        <taxon>Gottfriedia</taxon>
    </lineage>
</organism>
<feature type="chain" id="PRO_5045778780" evidence="2">
    <location>
        <begin position="26"/>
        <end position="272"/>
    </location>
</feature>
<dbReference type="Proteomes" id="UP000830639">
    <property type="component" value="Chromosome"/>
</dbReference>
<evidence type="ECO:0000256" key="1">
    <source>
        <dbReference type="SAM" id="MobiDB-lite"/>
    </source>
</evidence>
<accession>A0ABY4JHI1</accession>